<evidence type="ECO:0000313" key="4">
    <source>
        <dbReference type="EMBL" id="KIE41694.1"/>
    </source>
</evidence>
<keyword evidence="5" id="KW-1185">Reference proteome</keyword>
<proteinExistence type="predicted"/>
<dbReference type="SUPFAM" id="SSF55469">
    <property type="entry name" value="FMN-dependent nitroreductase-like"/>
    <property type="match status" value="1"/>
</dbReference>
<evidence type="ECO:0000256" key="1">
    <source>
        <dbReference type="SAM" id="MobiDB-lite"/>
    </source>
</evidence>
<evidence type="ECO:0000259" key="3">
    <source>
        <dbReference type="Pfam" id="PF00881"/>
    </source>
</evidence>
<accession>A0A0C1TLD8</accession>
<dbReference type="EMBL" id="JXBL01000001">
    <property type="protein sequence ID" value="KIE41694.1"/>
    <property type="molecule type" value="Genomic_DNA"/>
</dbReference>
<protein>
    <submittedName>
        <fullName evidence="4">Oxidoreductase</fullName>
    </submittedName>
</protein>
<name>A0A0C1TLD8_9BACT</name>
<feature type="region of interest" description="Disordered" evidence="1">
    <location>
        <begin position="218"/>
        <end position="284"/>
    </location>
</feature>
<dbReference type="InterPro" id="IPR052544">
    <property type="entry name" value="Bacteriocin_Proc_Enz"/>
</dbReference>
<feature type="chain" id="PRO_5002138774" evidence="2">
    <location>
        <begin position="26"/>
        <end position="284"/>
    </location>
</feature>
<feature type="signal peptide" evidence="2">
    <location>
        <begin position="1"/>
        <end position="25"/>
    </location>
</feature>
<sequence length="284" mass="29903">MMSVARIVAAGALGLLLAAPVAVFADESGAIPLPPPRTEGGTPLMDALRERKSSREFSKEALSPRRLSDLLWAAFGINRPDTGGRTAPSAMNRQEIDIYVATADGFYLYDARGHRLIRKGAVDIRELTGQQPFVAGAPVNLIYVADYGRMGEARGEDKAFYAAADAGAISQNVYLFCASEGLATVVRASLDAPALAKAMGLRSEQRIVLAQSVGLSGTKAEPTKPAAKRTPAPEAIWSTPARVDGPPTSGAPEDAVTAPPQTPAPKSPNPLGQPKLTIEKPTEY</sequence>
<feature type="compositionally biased region" description="Low complexity" evidence="1">
    <location>
        <begin position="218"/>
        <end position="235"/>
    </location>
</feature>
<dbReference type="Gene3D" id="3.40.109.10">
    <property type="entry name" value="NADH Oxidase"/>
    <property type="match status" value="1"/>
</dbReference>
<dbReference type="Proteomes" id="UP000031433">
    <property type="component" value="Unassembled WGS sequence"/>
</dbReference>
<keyword evidence="2" id="KW-0732">Signal</keyword>
<dbReference type="GO" id="GO:0016491">
    <property type="term" value="F:oxidoreductase activity"/>
    <property type="evidence" value="ECO:0007669"/>
    <property type="project" value="InterPro"/>
</dbReference>
<dbReference type="PANTHER" id="PTHR43745:SF2">
    <property type="entry name" value="NITROREDUCTASE MJ1384-RELATED"/>
    <property type="match status" value="1"/>
</dbReference>
<dbReference type="AlphaFoldDB" id="A0A0C1TLD8"/>
<evidence type="ECO:0000313" key="5">
    <source>
        <dbReference type="Proteomes" id="UP000031433"/>
    </source>
</evidence>
<dbReference type="CDD" id="cd02142">
    <property type="entry name" value="McbC_SagB-like_oxidoreductase"/>
    <property type="match status" value="1"/>
</dbReference>
<dbReference type="PANTHER" id="PTHR43745">
    <property type="entry name" value="NITROREDUCTASE MJ1384-RELATED"/>
    <property type="match status" value="1"/>
</dbReference>
<gene>
    <name evidence="4" type="ORF">SE37_03150</name>
</gene>
<organism evidence="4 5">
    <name type="scientific">Geobacter soli</name>
    <dbReference type="NCBI Taxonomy" id="1510391"/>
    <lineage>
        <taxon>Bacteria</taxon>
        <taxon>Pseudomonadati</taxon>
        <taxon>Thermodesulfobacteriota</taxon>
        <taxon>Desulfuromonadia</taxon>
        <taxon>Geobacterales</taxon>
        <taxon>Geobacteraceae</taxon>
        <taxon>Geobacter</taxon>
    </lineage>
</organism>
<dbReference type="InterPro" id="IPR000415">
    <property type="entry name" value="Nitroreductase-like"/>
</dbReference>
<reference evidence="4 5" key="1">
    <citation type="submission" date="2015-01" db="EMBL/GenBank/DDBJ databases">
        <title>Genome sequence of the anaerobic bacterium Geobacter soli GSS01, a dissimilatory Fe(III) reducer from soil.</title>
        <authorList>
            <person name="Yang G."/>
            <person name="Zhou S."/>
        </authorList>
    </citation>
    <scope>NUCLEOTIDE SEQUENCE [LARGE SCALE GENOMIC DNA]</scope>
    <source>
        <strain evidence="4 5">GSS01</strain>
    </source>
</reference>
<dbReference type="Pfam" id="PF00881">
    <property type="entry name" value="Nitroreductase"/>
    <property type="match status" value="1"/>
</dbReference>
<comment type="caution">
    <text evidence="4">The sequence shown here is derived from an EMBL/GenBank/DDBJ whole genome shotgun (WGS) entry which is preliminary data.</text>
</comment>
<evidence type="ECO:0000256" key="2">
    <source>
        <dbReference type="SAM" id="SignalP"/>
    </source>
</evidence>
<dbReference type="InterPro" id="IPR029479">
    <property type="entry name" value="Nitroreductase"/>
</dbReference>
<feature type="domain" description="Nitroreductase" evidence="3">
    <location>
        <begin position="48"/>
        <end position="214"/>
    </location>
</feature>